<name>A0ABQ6NRR7_9BACL</name>
<proteinExistence type="predicted"/>
<reference evidence="1 2" key="1">
    <citation type="submission" date="2023-05" db="EMBL/GenBank/DDBJ databases">
        <title>Draft genome of Paenibacillus sp. CCS26.</title>
        <authorList>
            <person name="Akita H."/>
            <person name="Shinto Y."/>
            <person name="Kimura Z."/>
        </authorList>
    </citation>
    <scope>NUCLEOTIDE SEQUENCE [LARGE SCALE GENOMIC DNA]</scope>
    <source>
        <strain evidence="1 2">CCS26</strain>
    </source>
</reference>
<gene>
    <name evidence="1" type="ORF">PghCCS26_49160</name>
</gene>
<evidence type="ECO:0000313" key="1">
    <source>
        <dbReference type="EMBL" id="GMK47786.1"/>
    </source>
</evidence>
<sequence>MQVPLHVIEQRLSFHPLHFYDRKPLAVNVDAFGKIFEWDEIRKRIGA</sequence>
<evidence type="ECO:0000313" key="2">
    <source>
        <dbReference type="Proteomes" id="UP001285921"/>
    </source>
</evidence>
<dbReference type="Proteomes" id="UP001285921">
    <property type="component" value="Unassembled WGS sequence"/>
</dbReference>
<accession>A0ABQ6NRR7</accession>
<organism evidence="1 2">
    <name type="scientific">Paenibacillus glycanilyticus</name>
    <dbReference type="NCBI Taxonomy" id="126569"/>
    <lineage>
        <taxon>Bacteria</taxon>
        <taxon>Bacillati</taxon>
        <taxon>Bacillota</taxon>
        <taxon>Bacilli</taxon>
        <taxon>Bacillales</taxon>
        <taxon>Paenibacillaceae</taxon>
        <taxon>Paenibacillus</taxon>
    </lineage>
</organism>
<dbReference type="EMBL" id="BTCL01000022">
    <property type="protein sequence ID" value="GMK47786.1"/>
    <property type="molecule type" value="Genomic_DNA"/>
</dbReference>
<protein>
    <submittedName>
        <fullName evidence="1">Uncharacterized protein</fullName>
    </submittedName>
</protein>
<comment type="caution">
    <text evidence="1">The sequence shown here is derived from an EMBL/GenBank/DDBJ whole genome shotgun (WGS) entry which is preliminary data.</text>
</comment>
<keyword evidence="2" id="KW-1185">Reference proteome</keyword>